<dbReference type="Gene3D" id="3.30.300.20">
    <property type="match status" value="1"/>
</dbReference>
<dbReference type="SUPFAM" id="SSF82784">
    <property type="entry name" value="OsmC-like"/>
    <property type="match status" value="1"/>
</dbReference>
<dbReference type="RefSeq" id="WP_203939662.1">
    <property type="nucleotide sequence ID" value="NZ_BAAAGJ010000005.1"/>
</dbReference>
<dbReference type="NCBIfam" id="TIGR03561">
    <property type="entry name" value="organ_hyd_perox"/>
    <property type="match status" value="1"/>
</dbReference>
<dbReference type="Gene3D" id="2.20.25.10">
    <property type="match status" value="1"/>
</dbReference>
<dbReference type="Pfam" id="PF02566">
    <property type="entry name" value="OsmC"/>
    <property type="match status" value="1"/>
</dbReference>
<evidence type="ECO:0000313" key="2">
    <source>
        <dbReference type="EMBL" id="GIJ04427.1"/>
    </source>
</evidence>
<organism evidence="2 3">
    <name type="scientific">Spirilliplanes yamanashiensis</name>
    <dbReference type="NCBI Taxonomy" id="42233"/>
    <lineage>
        <taxon>Bacteria</taxon>
        <taxon>Bacillati</taxon>
        <taxon>Actinomycetota</taxon>
        <taxon>Actinomycetes</taxon>
        <taxon>Micromonosporales</taxon>
        <taxon>Micromonosporaceae</taxon>
        <taxon>Spirilliplanes</taxon>
    </lineage>
</organism>
<dbReference type="InterPro" id="IPR019953">
    <property type="entry name" value="OHR"/>
</dbReference>
<dbReference type="GO" id="GO:0006979">
    <property type="term" value="P:response to oxidative stress"/>
    <property type="evidence" value="ECO:0007669"/>
    <property type="project" value="InterPro"/>
</dbReference>
<dbReference type="InterPro" id="IPR003718">
    <property type="entry name" value="OsmC/Ohr_fam"/>
</dbReference>
<dbReference type="InterPro" id="IPR015946">
    <property type="entry name" value="KH_dom-like_a/b"/>
</dbReference>
<name>A0A8J3YAU2_9ACTN</name>
<dbReference type="InterPro" id="IPR036102">
    <property type="entry name" value="OsmC/Ohrsf"/>
</dbReference>
<sequence length="143" mass="14542">MPTKPDVIYTARATAYGDGRSGSVTSDDDVIDLNLAVPKEMGGPGGELTNPEQLFAAGYAACFHSALKIVGRKLGVDVEGSTVTAAVGIGQLGPAFGLTVALDVALPNAADRDAATKALEAAHEVCPYSSATRGNIVVDLNLV</sequence>
<dbReference type="PANTHER" id="PTHR33797">
    <property type="entry name" value="ORGANIC HYDROPEROXIDE RESISTANCE PROTEIN-LIKE"/>
    <property type="match status" value="1"/>
</dbReference>
<reference evidence="2" key="1">
    <citation type="submission" date="2021-01" db="EMBL/GenBank/DDBJ databases">
        <title>Whole genome shotgun sequence of Spirilliplanes yamanashiensis NBRC 15828.</title>
        <authorList>
            <person name="Komaki H."/>
            <person name="Tamura T."/>
        </authorList>
    </citation>
    <scope>NUCLEOTIDE SEQUENCE</scope>
    <source>
        <strain evidence="2">NBRC 15828</strain>
    </source>
</reference>
<keyword evidence="3" id="KW-1185">Reference proteome</keyword>
<dbReference type="PANTHER" id="PTHR33797:SF2">
    <property type="entry name" value="ORGANIC HYDROPEROXIDE RESISTANCE PROTEIN-LIKE"/>
    <property type="match status" value="1"/>
</dbReference>
<gene>
    <name evidence="2" type="ORF">Sya03_37790</name>
</gene>
<proteinExistence type="inferred from homology"/>
<dbReference type="AlphaFoldDB" id="A0A8J3YAU2"/>
<evidence type="ECO:0000313" key="3">
    <source>
        <dbReference type="Proteomes" id="UP000652013"/>
    </source>
</evidence>
<evidence type="ECO:0000256" key="1">
    <source>
        <dbReference type="ARBA" id="ARBA00007378"/>
    </source>
</evidence>
<accession>A0A8J3YAU2</accession>
<comment type="similarity">
    <text evidence="1">Belongs to the OsmC/Ohr family.</text>
</comment>
<dbReference type="EMBL" id="BOOY01000027">
    <property type="protein sequence ID" value="GIJ04427.1"/>
    <property type="molecule type" value="Genomic_DNA"/>
</dbReference>
<comment type="caution">
    <text evidence="2">The sequence shown here is derived from an EMBL/GenBank/DDBJ whole genome shotgun (WGS) entry which is preliminary data.</text>
</comment>
<protein>
    <submittedName>
        <fullName evidence="2">Organic hydroperoxide resistance protein</fullName>
    </submittedName>
</protein>
<dbReference type="Proteomes" id="UP000652013">
    <property type="component" value="Unassembled WGS sequence"/>
</dbReference>